<dbReference type="EMBL" id="BJVI01000035">
    <property type="protein sequence ID" value="GEL19304.1"/>
    <property type="molecule type" value="Genomic_DNA"/>
</dbReference>
<dbReference type="OrthoDB" id="9429759at2"/>
<keyword evidence="2" id="KW-1185">Reference proteome</keyword>
<comment type="caution">
    <text evidence="1">The sequence shown here is derived from an EMBL/GenBank/DDBJ whole genome shotgun (WGS) entry which is preliminary data.</text>
</comment>
<organism evidence="1 2">
    <name type="scientific">Pseudonocardia asaccharolytica DSM 44247 = NBRC 16224</name>
    <dbReference type="NCBI Taxonomy" id="1123024"/>
    <lineage>
        <taxon>Bacteria</taxon>
        <taxon>Bacillati</taxon>
        <taxon>Actinomycetota</taxon>
        <taxon>Actinomycetes</taxon>
        <taxon>Pseudonocardiales</taxon>
        <taxon>Pseudonocardiaceae</taxon>
        <taxon>Pseudonocardia</taxon>
    </lineage>
</organism>
<sequence>MPAVFVCGPDNRNLRKRYWRCPSCERITETVVRHGGWWGVDILCCRCGDRWTDGQLRPRPFQRGWRDERRRRHRQLWDAATHGPDPTFEELFPEYAARRPVVDVHLPDDEETP</sequence>
<proteinExistence type="predicted"/>
<dbReference type="AlphaFoldDB" id="A0A511D6R9"/>
<gene>
    <name evidence="1" type="ORF">PA7_31410</name>
</gene>
<dbReference type="RefSeq" id="WP_028930547.1">
    <property type="nucleotide sequence ID" value="NZ_AUII01000012.1"/>
</dbReference>
<accession>A0A511D6R9</accession>
<name>A0A511D6R9_9PSEU</name>
<dbReference type="Proteomes" id="UP000321328">
    <property type="component" value="Unassembled WGS sequence"/>
</dbReference>
<reference evidence="1 2" key="1">
    <citation type="submission" date="2019-07" db="EMBL/GenBank/DDBJ databases">
        <title>Whole genome shotgun sequence of Pseudonocardia asaccharolytica NBRC 16224.</title>
        <authorList>
            <person name="Hosoyama A."/>
            <person name="Uohara A."/>
            <person name="Ohji S."/>
            <person name="Ichikawa N."/>
        </authorList>
    </citation>
    <scope>NUCLEOTIDE SEQUENCE [LARGE SCALE GENOMIC DNA]</scope>
    <source>
        <strain evidence="1 2">NBRC 16224</strain>
    </source>
</reference>
<evidence type="ECO:0000313" key="1">
    <source>
        <dbReference type="EMBL" id="GEL19304.1"/>
    </source>
</evidence>
<dbReference type="STRING" id="1123024.GCA_000423625_02835"/>
<evidence type="ECO:0000313" key="2">
    <source>
        <dbReference type="Proteomes" id="UP000321328"/>
    </source>
</evidence>
<protein>
    <submittedName>
        <fullName evidence="1">Uncharacterized protein</fullName>
    </submittedName>
</protein>